<name>A0ABS1J635_9BACL</name>
<evidence type="ECO:0000313" key="2">
    <source>
        <dbReference type="Proteomes" id="UP000602284"/>
    </source>
</evidence>
<keyword evidence="2" id="KW-1185">Reference proteome</keyword>
<protein>
    <submittedName>
        <fullName evidence="1">Uncharacterized protein</fullName>
    </submittedName>
</protein>
<dbReference type="Proteomes" id="UP000602284">
    <property type="component" value="Unassembled WGS sequence"/>
</dbReference>
<dbReference type="EMBL" id="JAEQNB010000001">
    <property type="protein sequence ID" value="MBL0385735.1"/>
    <property type="molecule type" value="Genomic_DNA"/>
</dbReference>
<sequence length="350" mass="39389">MIPQFFVLGSSDVRPQSAKTIFADGSADSTYREGVDMELSHWIPNRTPEEFKANTSTEICMKFVAAHSTEGWELAINNHLDCDGVLSIFTLVHSEFALKHRETIVQIAEMGDFMGWGDRPAQVAYQALTKFIFGAKADKVDIRKIYEDAFELLIRLLESDLAQDPKAQDVYAVVDRSLELVESGRVRREVFGKHFVLYHIPADAVRGEYERALHIPAFNSLLTDAALLLPQVRHKLDPDKVHLVSVEGPQGTYYDLWYPGYMWAETPFAWRAPGFAFSGSTNGHYYGHPPLEEIVRQLQEMETAEGTWTLAKDLSPFASIKGRDFPVVLSFLTQSALAPQVVAEMLARAF</sequence>
<comment type="caution">
    <text evidence="1">The sequence shown here is derived from an EMBL/GenBank/DDBJ whole genome shotgun (WGS) entry which is preliminary data.</text>
</comment>
<dbReference type="InterPro" id="IPR046509">
    <property type="entry name" value="DUF6687"/>
</dbReference>
<dbReference type="Pfam" id="PF20392">
    <property type="entry name" value="DUF6687"/>
    <property type="match status" value="1"/>
</dbReference>
<proteinExistence type="predicted"/>
<gene>
    <name evidence="1" type="ORF">JJB07_03640</name>
</gene>
<organism evidence="1 2">
    <name type="scientific">Tumebacillus amylolyticus</name>
    <dbReference type="NCBI Taxonomy" id="2801339"/>
    <lineage>
        <taxon>Bacteria</taxon>
        <taxon>Bacillati</taxon>
        <taxon>Bacillota</taxon>
        <taxon>Bacilli</taxon>
        <taxon>Bacillales</taxon>
        <taxon>Alicyclobacillaceae</taxon>
        <taxon>Tumebacillus</taxon>
    </lineage>
</organism>
<accession>A0ABS1J635</accession>
<dbReference type="RefSeq" id="WP_201631212.1">
    <property type="nucleotide sequence ID" value="NZ_JAEQNB010000001.1"/>
</dbReference>
<evidence type="ECO:0000313" key="1">
    <source>
        <dbReference type="EMBL" id="MBL0385735.1"/>
    </source>
</evidence>
<reference evidence="1 2" key="1">
    <citation type="submission" date="2021-01" db="EMBL/GenBank/DDBJ databases">
        <title>Tumebacillus sp. strain ITR2 16S ribosomal RNA gene Genome sequencing and assembly.</title>
        <authorList>
            <person name="Kang M."/>
        </authorList>
    </citation>
    <scope>NUCLEOTIDE SEQUENCE [LARGE SCALE GENOMIC DNA]</scope>
    <source>
        <strain evidence="1 2">ITR2</strain>
    </source>
</reference>